<dbReference type="Proteomes" id="UP000836597">
    <property type="component" value="Chromosome"/>
</dbReference>
<dbReference type="InterPro" id="IPR013389">
    <property type="entry name" value="CRISPR-assoc_prot_Cas8b"/>
</dbReference>
<gene>
    <name evidence="2" type="ORF">DEACI_0127</name>
    <name evidence="1" type="ORF">DEACI_3650</name>
</gene>
<dbReference type="RefSeq" id="WP_240986141.1">
    <property type="nucleotide sequence ID" value="NZ_CDGJ01000003.1"/>
</dbReference>
<dbReference type="Proteomes" id="UP001071230">
    <property type="component" value="Unassembled WGS sequence"/>
</dbReference>
<dbReference type="KEGG" id="aacx:DEACI_3650"/>
<dbReference type="EMBL" id="LR746496">
    <property type="protein sequence ID" value="CAA7602827.1"/>
    <property type="molecule type" value="Genomic_DNA"/>
</dbReference>
<dbReference type="EMBL" id="CDGJ01000003">
    <property type="protein sequence ID" value="CEJ05708.1"/>
    <property type="molecule type" value="Genomic_DNA"/>
</dbReference>
<proteinExistence type="predicted"/>
<name>A0A8S0Y048_9FIRM</name>
<evidence type="ECO:0000313" key="1">
    <source>
        <dbReference type="EMBL" id="CAA7602827.1"/>
    </source>
</evidence>
<reference evidence="2" key="1">
    <citation type="submission" date="2014-11" db="EMBL/GenBank/DDBJ databases">
        <authorList>
            <person name="Hornung B.V."/>
        </authorList>
    </citation>
    <scope>NUCLEOTIDE SEQUENCE</scope>
    <source>
        <strain evidence="2">INE</strain>
    </source>
</reference>
<reference evidence="1" key="2">
    <citation type="submission" date="2020-01" db="EMBL/GenBank/DDBJ databases">
        <authorList>
            <person name="Hornung B."/>
        </authorList>
    </citation>
    <scope>NUCLEOTIDE SEQUENCE</scope>
    <source>
        <strain evidence="1">PacBioINE</strain>
    </source>
</reference>
<protein>
    <submittedName>
        <fullName evidence="1">CRISPR-associated protein TM1802</fullName>
    </submittedName>
</protein>
<accession>A0A8S0Y048</accession>
<evidence type="ECO:0000313" key="3">
    <source>
        <dbReference type="Proteomes" id="UP001071230"/>
    </source>
</evidence>
<sequence length="687" mass="75622">MIASMRALALDYLIEQLGGGTLSEGASASDVEAWYRSIRTTSPGKLFSYLVEDSGRVDKVYILEAESGDTVRLSVQEVVAEGTRPGGGCPSHKLPFMKPSGNMSPAVGPVIKRTYAKEKGGGPSENVLNNTLKYFREVAQAQKPWSAYFAEILNLLARPQIRLTDGTLVNWKEEGYSSLLACAVDRIGPEKNTVFLTVRDAAGKLPGEKEIYTDYLLLEKLAGDRYVTGSSPAQEGARCPLCGQENVTVFPNGLKGAGVNLLNTDRAGVFPGIDPLAAWKGYALCAACADLLYVFKFHVLKKGGADKKRQPFGARVAGDSALVIPEFFPGIPLDMRLSCIHDVQQYVEKFKGDVEAEEEGLLDRLKDEQGILNLTILWADVGQNIENVSGIITQILPSRLRYLSAFNAQTRAWTSPLFPGKFLANGSLNFKPQLALSALNSLFLRPGGNKTKDLNSSKRLAQLKRLLAAAIYHGTPIGEKRFWDEVLITARCYLAEAVENKDGYRSLLYEFVSKNGKEISAAAWVKHVHWYLRYFSSEGVGVLPMTRERFQPAMESLKPYFGEESGIDTPEKAFAFLLGVLYGKLLQVQGAKGVNVGANALTWLKRLTLKGKDLPELYVKTREKLLAYEAEKSAEIRMLIQELGQLGISLGDHVQLDEVKTNYFLLLGQSMTENILPSKAKEQEAQK</sequence>
<dbReference type="Pfam" id="PF09484">
    <property type="entry name" value="Cas_TM1802"/>
    <property type="match status" value="1"/>
</dbReference>
<evidence type="ECO:0000313" key="2">
    <source>
        <dbReference type="EMBL" id="CEJ05708.1"/>
    </source>
</evidence>
<dbReference type="AlphaFoldDB" id="A0A8S0Y048"/>
<keyword evidence="3" id="KW-1185">Reference proteome</keyword>
<organism evidence="1">
    <name type="scientific">Acididesulfobacillus acetoxydans</name>
    <dbReference type="NCBI Taxonomy" id="1561005"/>
    <lineage>
        <taxon>Bacteria</taxon>
        <taxon>Bacillati</taxon>
        <taxon>Bacillota</taxon>
        <taxon>Clostridia</taxon>
        <taxon>Eubacteriales</taxon>
        <taxon>Peptococcaceae</taxon>
        <taxon>Acididesulfobacillus</taxon>
    </lineage>
</organism>